<dbReference type="AlphaFoldDB" id="A0A091BGI1"/>
<proteinExistence type="predicted"/>
<dbReference type="Proteomes" id="UP000029391">
    <property type="component" value="Unassembled WGS sequence"/>
</dbReference>
<dbReference type="EMBL" id="AWXU01000027">
    <property type="protein sequence ID" value="KFN49904.1"/>
    <property type="molecule type" value="Genomic_DNA"/>
</dbReference>
<organism evidence="3 4">
    <name type="scientific">Arenimonas composti TR7-09 = DSM 18010</name>
    <dbReference type="NCBI Taxonomy" id="1121013"/>
    <lineage>
        <taxon>Bacteria</taxon>
        <taxon>Pseudomonadati</taxon>
        <taxon>Pseudomonadota</taxon>
        <taxon>Gammaproteobacteria</taxon>
        <taxon>Lysobacterales</taxon>
        <taxon>Lysobacteraceae</taxon>
        <taxon>Arenimonas</taxon>
    </lineage>
</organism>
<sequence length="40" mass="4221">MIHPLLGALLLLGAATVHAQGAPAGSHEPAYSVEWNEKNR</sequence>
<feature type="region of interest" description="Disordered" evidence="1">
    <location>
        <begin position="21"/>
        <end position="40"/>
    </location>
</feature>
<comment type="caution">
    <text evidence="3">The sequence shown here is derived from an EMBL/GenBank/DDBJ whole genome shotgun (WGS) entry which is preliminary data.</text>
</comment>
<protein>
    <submittedName>
        <fullName evidence="3">Uncharacterized protein</fullName>
    </submittedName>
</protein>
<keyword evidence="4" id="KW-1185">Reference proteome</keyword>
<evidence type="ECO:0000256" key="1">
    <source>
        <dbReference type="SAM" id="MobiDB-lite"/>
    </source>
</evidence>
<dbReference type="RefSeq" id="WP_281492427.1">
    <property type="nucleotide sequence ID" value="NZ_AWXU01000027.1"/>
</dbReference>
<accession>A0A091BGI1</accession>
<keyword evidence="2" id="KW-0732">Signal</keyword>
<reference evidence="3 4" key="1">
    <citation type="submission" date="2013-09" db="EMBL/GenBank/DDBJ databases">
        <title>Genome sequencing of Arenimonas composti.</title>
        <authorList>
            <person name="Chen F."/>
            <person name="Wang G."/>
        </authorList>
    </citation>
    <scope>NUCLEOTIDE SEQUENCE [LARGE SCALE GENOMIC DNA]</scope>
    <source>
        <strain evidence="3 4">TR7-09</strain>
    </source>
</reference>
<name>A0A091BGI1_9GAMM</name>
<evidence type="ECO:0000313" key="4">
    <source>
        <dbReference type="Proteomes" id="UP000029391"/>
    </source>
</evidence>
<feature type="chain" id="PRO_5001871207" evidence="2">
    <location>
        <begin position="20"/>
        <end position="40"/>
    </location>
</feature>
<evidence type="ECO:0000313" key="3">
    <source>
        <dbReference type="EMBL" id="KFN49904.1"/>
    </source>
</evidence>
<gene>
    <name evidence="3" type="ORF">P873_08660</name>
</gene>
<evidence type="ECO:0000256" key="2">
    <source>
        <dbReference type="SAM" id="SignalP"/>
    </source>
</evidence>
<feature type="signal peptide" evidence="2">
    <location>
        <begin position="1"/>
        <end position="19"/>
    </location>
</feature>